<dbReference type="InterPro" id="IPR019432">
    <property type="entry name" value="Acyltransferase_MbtK/IucB-like"/>
</dbReference>
<sequence length="195" mass="21402">MNDVVFTRTDPRLGEFAVRHVDPAADVDLLHRWLTHPKSAFWLMNEATRDDVARQFTDVAATPGHDALLGTHDGTPAFVMERYDPAGSELADAYRVLPGDVGMHFLVAPTTTPLRGFTLGVLRTVMELLLSDPDNQRVVVEPDVRNTSVHRLNSTVGFEVVGTVSLPGKTALLSTCTRAQYQATVPAEHDQEASR</sequence>
<evidence type="ECO:0000256" key="3">
    <source>
        <dbReference type="ARBA" id="ARBA00020586"/>
    </source>
</evidence>
<dbReference type="UniPathway" id="UPA00011"/>
<dbReference type="SUPFAM" id="SSF55729">
    <property type="entry name" value="Acyl-CoA N-acyltransferases (Nat)"/>
    <property type="match status" value="1"/>
</dbReference>
<dbReference type="Pfam" id="PF13523">
    <property type="entry name" value="Acetyltransf_8"/>
    <property type="match status" value="1"/>
</dbReference>
<dbReference type="AlphaFoldDB" id="A0A1H1G1T4"/>
<reference evidence="7" key="1">
    <citation type="submission" date="2016-10" db="EMBL/GenBank/DDBJ databases">
        <authorList>
            <person name="Varghese N."/>
            <person name="Submissions S."/>
        </authorList>
    </citation>
    <scope>NUCLEOTIDE SEQUENCE [LARGE SCALE GENOMIC DNA]</scope>
    <source>
        <strain evidence="7">DSM 45459</strain>
    </source>
</reference>
<evidence type="ECO:0000313" key="7">
    <source>
        <dbReference type="Proteomes" id="UP000199301"/>
    </source>
</evidence>
<dbReference type="RefSeq" id="WP_092525438.1">
    <property type="nucleotide sequence ID" value="NZ_FNKO01000002.1"/>
</dbReference>
<name>A0A1H1G1T4_9ACTN</name>
<accession>A0A1H1G1T4</accession>
<keyword evidence="7" id="KW-1185">Reference proteome</keyword>
<dbReference type="EMBL" id="FNKO01000002">
    <property type="protein sequence ID" value="SDR07184.1"/>
    <property type="molecule type" value="Genomic_DNA"/>
</dbReference>
<evidence type="ECO:0000256" key="4">
    <source>
        <dbReference type="ARBA" id="ARBA00031122"/>
    </source>
</evidence>
<feature type="domain" description="Acyltransferase MbtK/IucB-like conserved" evidence="5">
    <location>
        <begin position="19"/>
        <end position="66"/>
    </location>
</feature>
<evidence type="ECO:0000256" key="2">
    <source>
        <dbReference type="ARBA" id="ARBA00005102"/>
    </source>
</evidence>
<evidence type="ECO:0000256" key="1">
    <source>
        <dbReference type="ARBA" id="ARBA00003818"/>
    </source>
</evidence>
<evidence type="ECO:0000259" key="5">
    <source>
        <dbReference type="SMART" id="SM01006"/>
    </source>
</evidence>
<dbReference type="PANTHER" id="PTHR31438:SF1">
    <property type="entry name" value="LYSINE N-ACYLTRANSFERASE C17G9.06C-RELATED"/>
    <property type="match status" value="1"/>
</dbReference>
<organism evidence="6 7">
    <name type="scientific">Actinopolyspora saharensis</name>
    <dbReference type="NCBI Taxonomy" id="995062"/>
    <lineage>
        <taxon>Bacteria</taxon>
        <taxon>Bacillati</taxon>
        <taxon>Actinomycetota</taxon>
        <taxon>Actinomycetes</taxon>
        <taxon>Actinopolysporales</taxon>
        <taxon>Actinopolysporaceae</taxon>
        <taxon>Actinopolyspora</taxon>
    </lineage>
</organism>
<dbReference type="PANTHER" id="PTHR31438">
    <property type="entry name" value="LYSINE N-ACYLTRANSFERASE C17G9.06C-RELATED"/>
    <property type="match status" value="1"/>
</dbReference>
<dbReference type="OrthoDB" id="5177616at2"/>
<dbReference type="GO" id="GO:0019290">
    <property type="term" value="P:siderophore biosynthetic process"/>
    <property type="evidence" value="ECO:0007669"/>
    <property type="project" value="InterPro"/>
</dbReference>
<keyword evidence="6" id="KW-0808">Transferase</keyword>
<evidence type="ECO:0000313" key="6">
    <source>
        <dbReference type="EMBL" id="SDR07184.1"/>
    </source>
</evidence>
<protein>
    <recommendedName>
        <fullName evidence="3">Lysine N-acyltransferase MbtK</fullName>
    </recommendedName>
    <alternativeName>
        <fullName evidence="4">Mycobactin synthase protein K</fullName>
    </alternativeName>
</protein>
<dbReference type="SMART" id="SM01006">
    <property type="entry name" value="AlcB"/>
    <property type="match status" value="1"/>
</dbReference>
<dbReference type="Gene3D" id="3.40.630.30">
    <property type="match status" value="1"/>
</dbReference>
<comment type="function">
    <text evidence="1">Acyltransferase required for the direct transfer of medium- to long-chain fatty acyl moieties from a carrier protein (MbtL) on to the epsilon-amino group of lysine residue in the mycobactin core.</text>
</comment>
<dbReference type="InterPro" id="IPR016181">
    <property type="entry name" value="Acyl_CoA_acyltransferase"/>
</dbReference>
<gene>
    <name evidence="6" type="ORF">SAMN04489718_3372</name>
</gene>
<dbReference type="GO" id="GO:0016410">
    <property type="term" value="F:N-acyltransferase activity"/>
    <property type="evidence" value="ECO:0007669"/>
    <property type="project" value="TreeGrafter"/>
</dbReference>
<proteinExistence type="predicted"/>
<comment type="pathway">
    <text evidence="2">Siderophore biosynthesis; mycobactin biosynthesis.</text>
</comment>
<dbReference type="STRING" id="995062.SAMN04489718_3372"/>
<dbReference type="Proteomes" id="UP000199301">
    <property type="component" value="Unassembled WGS sequence"/>
</dbReference>